<sequence>MPLRKLRRIIPDLMGGKGLSLTCSLNIYPNGTSVTDTPQTPYS</sequence>
<gene>
    <name evidence="1" type="ORF">CWATWH0005_3459</name>
</gene>
<comment type="caution">
    <text evidence="1">The sequence shown here is derived from an EMBL/GenBank/DDBJ whole genome shotgun (WGS) entry which is preliminary data.</text>
</comment>
<dbReference type="Proteomes" id="UP000017981">
    <property type="component" value="Unassembled WGS sequence"/>
</dbReference>
<organism evidence="1 2">
    <name type="scientific">Crocosphaera watsonii WH 0005</name>
    <dbReference type="NCBI Taxonomy" id="423472"/>
    <lineage>
        <taxon>Bacteria</taxon>
        <taxon>Bacillati</taxon>
        <taxon>Cyanobacteriota</taxon>
        <taxon>Cyanophyceae</taxon>
        <taxon>Oscillatoriophycideae</taxon>
        <taxon>Chroococcales</taxon>
        <taxon>Aphanothecaceae</taxon>
        <taxon>Crocosphaera</taxon>
    </lineage>
</organism>
<dbReference type="AlphaFoldDB" id="T2IZK0"/>
<protein>
    <submittedName>
        <fullName evidence="1">Uncharacterized protein</fullName>
    </submittedName>
</protein>
<reference evidence="1 2" key="1">
    <citation type="submission" date="2013-01" db="EMBL/GenBank/DDBJ databases">
        <authorList>
            <person name="Bench S."/>
        </authorList>
    </citation>
    <scope>NUCLEOTIDE SEQUENCE [LARGE SCALE GENOMIC DNA]</scope>
    <source>
        <strain evidence="1 2">WH 0005</strain>
    </source>
</reference>
<dbReference type="EMBL" id="CAQL01000983">
    <property type="protein sequence ID" value="CCQ58222.1"/>
    <property type="molecule type" value="Genomic_DNA"/>
</dbReference>
<evidence type="ECO:0000313" key="1">
    <source>
        <dbReference type="EMBL" id="CCQ58222.1"/>
    </source>
</evidence>
<reference evidence="1 2" key="2">
    <citation type="submission" date="2013-09" db="EMBL/GenBank/DDBJ databases">
        <title>Whole genome comparison of six Crocosphaera watsonii strains with differing phenotypes.</title>
        <authorList>
            <person name="Bench S.R."/>
            <person name="Heller P."/>
            <person name="Frank I."/>
            <person name="Arciniega M."/>
            <person name="Shilova I.N."/>
            <person name="Zehr J.P."/>
        </authorList>
    </citation>
    <scope>NUCLEOTIDE SEQUENCE [LARGE SCALE GENOMIC DNA]</scope>
    <source>
        <strain evidence="1 2">WH 0005</strain>
    </source>
</reference>
<proteinExistence type="predicted"/>
<evidence type="ECO:0000313" key="2">
    <source>
        <dbReference type="Proteomes" id="UP000017981"/>
    </source>
</evidence>
<accession>T2IZK0</accession>
<name>T2IZK0_CROWT</name>